<gene>
    <name evidence="1" type="ORF">BC938DRAFT_472728</name>
</gene>
<accession>A0A433Q5H8</accession>
<keyword evidence="2" id="KW-1185">Reference proteome</keyword>
<organism evidence="1 2">
    <name type="scientific">Jimgerdemannia flammicorona</name>
    <dbReference type="NCBI Taxonomy" id="994334"/>
    <lineage>
        <taxon>Eukaryota</taxon>
        <taxon>Fungi</taxon>
        <taxon>Fungi incertae sedis</taxon>
        <taxon>Mucoromycota</taxon>
        <taxon>Mucoromycotina</taxon>
        <taxon>Endogonomycetes</taxon>
        <taxon>Endogonales</taxon>
        <taxon>Endogonaceae</taxon>
        <taxon>Jimgerdemannia</taxon>
    </lineage>
</organism>
<evidence type="ECO:0000313" key="1">
    <source>
        <dbReference type="EMBL" id="RUS25031.1"/>
    </source>
</evidence>
<dbReference type="AlphaFoldDB" id="A0A433Q5H8"/>
<name>A0A433Q5H8_9FUNG</name>
<protein>
    <submittedName>
        <fullName evidence="1">Uncharacterized protein</fullName>
    </submittedName>
</protein>
<feature type="non-terminal residue" evidence="1">
    <location>
        <position position="67"/>
    </location>
</feature>
<sequence length="67" mass="7263">MEKVVMQAVKIFWASRMLSLRDFLSTLRRWSLHRAGKSIGFNSLLSGGGVTVGGARFGCRCMNGVGG</sequence>
<reference evidence="1 2" key="1">
    <citation type="journal article" date="2018" name="New Phytol.">
        <title>Phylogenomics of Endogonaceae and evolution of mycorrhizas within Mucoromycota.</title>
        <authorList>
            <person name="Chang Y."/>
            <person name="Desiro A."/>
            <person name="Na H."/>
            <person name="Sandor L."/>
            <person name="Lipzen A."/>
            <person name="Clum A."/>
            <person name="Barry K."/>
            <person name="Grigoriev I.V."/>
            <person name="Martin F.M."/>
            <person name="Stajich J.E."/>
            <person name="Smith M.E."/>
            <person name="Bonito G."/>
            <person name="Spatafora J.W."/>
        </authorList>
    </citation>
    <scope>NUCLEOTIDE SEQUENCE [LARGE SCALE GENOMIC DNA]</scope>
    <source>
        <strain evidence="1 2">AD002</strain>
    </source>
</reference>
<comment type="caution">
    <text evidence="1">The sequence shown here is derived from an EMBL/GenBank/DDBJ whole genome shotgun (WGS) entry which is preliminary data.</text>
</comment>
<proteinExistence type="predicted"/>
<dbReference type="Proteomes" id="UP000274822">
    <property type="component" value="Unassembled WGS sequence"/>
</dbReference>
<evidence type="ECO:0000313" key="2">
    <source>
        <dbReference type="Proteomes" id="UP000274822"/>
    </source>
</evidence>
<dbReference type="EMBL" id="RBNJ01014181">
    <property type="protein sequence ID" value="RUS25031.1"/>
    <property type="molecule type" value="Genomic_DNA"/>
</dbReference>